<evidence type="ECO:0000256" key="1">
    <source>
        <dbReference type="ARBA" id="ARBA00022723"/>
    </source>
</evidence>
<keyword evidence="3" id="KW-0862">Zinc</keyword>
<dbReference type="Gene3D" id="3.30.40.10">
    <property type="entry name" value="Zinc/RING finger domain, C3HC4 (zinc finger)"/>
    <property type="match status" value="1"/>
</dbReference>
<evidence type="ECO:0000313" key="5">
    <source>
        <dbReference type="EMBL" id="KAF7841240.1"/>
    </source>
</evidence>
<dbReference type="FunFam" id="1.10.1170.10:FF:000002">
    <property type="entry name" value="Baculoviral IAP repeat containing 7"/>
    <property type="match status" value="1"/>
</dbReference>
<reference evidence="5" key="1">
    <citation type="submission" date="2020-09" db="EMBL/GenBank/DDBJ databases">
        <title>Genome-Enabled Discovery of Anthraquinone Biosynthesis in Senna tora.</title>
        <authorList>
            <person name="Kang S.-H."/>
            <person name="Pandey R.P."/>
            <person name="Lee C.-M."/>
            <person name="Sim J.-S."/>
            <person name="Jeong J.-T."/>
            <person name="Choi B.-S."/>
            <person name="Jung M."/>
            <person name="Ginzburg D."/>
            <person name="Zhao K."/>
            <person name="Won S.Y."/>
            <person name="Oh T.-J."/>
            <person name="Yu Y."/>
            <person name="Kim N.-H."/>
            <person name="Lee O.R."/>
            <person name="Lee T.-H."/>
            <person name="Bashyal P."/>
            <person name="Kim T.-S."/>
            <person name="Lee W.-H."/>
            <person name="Kawkins C."/>
            <person name="Kim C.-K."/>
            <person name="Kim J.S."/>
            <person name="Ahn B.O."/>
            <person name="Rhee S.Y."/>
            <person name="Sohng J.K."/>
        </authorList>
    </citation>
    <scope>NUCLEOTIDE SEQUENCE</scope>
    <source>
        <tissue evidence="5">Leaf</tissue>
    </source>
</reference>
<dbReference type="EMBL" id="JAAIUW010000002">
    <property type="protein sequence ID" value="KAF7841240.1"/>
    <property type="molecule type" value="Genomic_DNA"/>
</dbReference>
<keyword evidence="1" id="KW-0479">Metal-binding</keyword>
<organism evidence="5 6">
    <name type="scientific">Senna tora</name>
    <dbReference type="NCBI Taxonomy" id="362788"/>
    <lineage>
        <taxon>Eukaryota</taxon>
        <taxon>Viridiplantae</taxon>
        <taxon>Streptophyta</taxon>
        <taxon>Embryophyta</taxon>
        <taxon>Tracheophyta</taxon>
        <taxon>Spermatophyta</taxon>
        <taxon>Magnoliopsida</taxon>
        <taxon>eudicotyledons</taxon>
        <taxon>Gunneridae</taxon>
        <taxon>Pentapetalae</taxon>
        <taxon>rosids</taxon>
        <taxon>fabids</taxon>
        <taxon>Fabales</taxon>
        <taxon>Fabaceae</taxon>
        <taxon>Caesalpinioideae</taxon>
        <taxon>Cassia clade</taxon>
        <taxon>Senna</taxon>
    </lineage>
</organism>
<gene>
    <name evidence="5" type="ORF">G2W53_003538</name>
</gene>
<dbReference type="PANTHER" id="PTHR42647:SF6">
    <property type="entry name" value="RING-TYPE DOMAIN-CONTAINING PROTEIN"/>
    <property type="match status" value="1"/>
</dbReference>
<keyword evidence="6" id="KW-1185">Reference proteome</keyword>
<comment type="caution">
    <text evidence="5">The sequence shown here is derived from an EMBL/GenBank/DDBJ whole genome shotgun (WGS) entry which is preliminary data.</text>
</comment>
<evidence type="ECO:0000256" key="2">
    <source>
        <dbReference type="ARBA" id="ARBA00022771"/>
    </source>
</evidence>
<accession>A0A834XAC7</accession>
<evidence type="ECO:0000256" key="4">
    <source>
        <dbReference type="SAM" id="Coils"/>
    </source>
</evidence>
<dbReference type="PANTHER" id="PTHR42647">
    <property type="entry name" value="SBP (S-RIBONUCLEASE BINDING PROTEIN) FAMILY PROTEIN"/>
    <property type="match status" value="1"/>
</dbReference>
<evidence type="ECO:0000256" key="3">
    <source>
        <dbReference type="ARBA" id="ARBA00022833"/>
    </source>
</evidence>
<name>A0A834XAC7_9FABA</name>
<dbReference type="GO" id="GO:0004842">
    <property type="term" value="F:ubiquitin-protein transferase activity"/>
    <property type="evidence" value="ECO:0007669"/>
    <property type="project" value="TreeGrafter"/>
</dbReference>
<dbReference type="OrthoDB" id="1711136at2759"/>
<dbReference type="Pfam" id="PF13920">
    <property type="entry name" value="zf-C3HC4_3"/>
    <property type="match status" value="1"/>
</dbReference>
<feature type="coiled-coil region" evidence="4">
    <location>
        <begin position="71"/>
        <end position="126"/>
    </location>
</feature>
<keyword evidence="2" id="KW-0863">Zinc-finger</keyword>
<dbReference type="Proteomes" id="UP000634136">
    <property type="component" value="Unassembled WGS sequence"/>
</dbReference>
<dbReference type="GO" id="GO:0008270">
    <property type="term" value="F:zinc ion binding"/>
    <property type="evidence" value="ECO:0007669"/>
    <property type="project" value="UniProtKB-KW"/>
</dbReference>
<keyword evidence="4" id="KW-0175">Coiled coil</keyword>
<proteinExistence type="predicted"/>
<sequence length="225" mass="25672">MVIEAPLLYPNNSVIPVMEDGEFFAQSRFDPHQTEQRRRSNEKLRRSLKEEMILQVARLLKKLESNAFYLLKQKDLEIAKEAKKRAELEEIVAKLEAENQALKRISQEKEAMIDSLNDTIEEMREQAYYGLNNGGGGVVVVDDAESCCGENTGNFKDVEEGRSNNGEEEEEFDEVMSCKSCYCGKSCYMFLPCRHLSACKFCEPFLKVCPVCRTPKKASIEALIF</sequence>
<dbReference type="InterPro" id="IPR013083">
    <property type="entry name" value="Znf_RING/FYVE/PHD"/>
</dbReference>
<dbReference type="AlphaFoldDB" id="A0A834XAC7"/>
<dbReference type="PIRSF" id="PIRSF036836">
    <property type="entry name" value="RNase_bind_SBP1"/>
    <property type="match status" value="1"/>
</dbReference>
<evidence type="ECO:0000313" key="6">
    <source>
        <dbReference type="Proteomes" id="UP000634136"/>
    </source>
</evidence>
<protein>
    <submittedName>
        <fullName evidence="5">Putative BOI-related E3 ubiquitin-protein ligase 3</fullName>
    </submittedName>
</protein>